<reference evidence="1" key="2">
    <citation type="submission" date="2023-12" db="EMBL/GenBank/DDBJ databases">
        <authorList>
            <person name="Sun Q."/>
            <person name="Inoue M."/>
        </authorList>
    </citation>
    <scope>NUCLEOTIDE SEQUENCE</scope>
    <source>
        <strain evidence="1">JCM 12289</strain>
    </source>
</reference>
<dbReference type="EMBL" id="BAAADN010000058">
    <property type="protein sequence ID" value="GAA0472887.1"/>
    <property type="molecule type" value="Genomic_DNA"/>
</dbReference>
<sequence length="84" mass="10011">MFNKPWYRRLINEYGPPISYEDNVTVPFRDTRLLYPTEEGKYDGIVRSIAQILEAFGLPWEEAGRSSEILWDRMWEVIDSRPTE</sequence>
<proteinExistence type="predicted"/>
<protein>
    <submittedName>
        <fullName evidence="1">Uncharacterized protein</fullName>
    </submittedName>
</protein>
<dbReference type="AlphaFoldDB" id="A0AAV3SLE4"/>
<comment type="caution">
    <text evidence="1">The sequence shown here is derived from an EMBL/GenBank/DDBJ whole genome shotgun (WGS) entry which is preliminary data.</text>
</comment>
<gene>
    <name evidence="1" type="ORF">GCM10008985_32050</name>
</gene>
<evidence type="ECO:0000313" key="1">
    <source>
        <dbReference type="EMBL" id="GAA0472887.1"/>
    </source>
</evidence>
<evidence type="ECO:0000313" key="2">
    <source>
        <dbReference type="Proteomes" id="UP001500962"/>
    </source>
</evidence>
<dbReference type="Proteomes" id="UP001500962">
    <property type="component" value="Unassembled WGS sequence"/>
</dbReference>
<accession>A0AAV3SLE4</accession>
<organism evidence="1 2">
    <name type="scientific">Halococcus dombrowskii</name>
    <dbReference type="NCBI Taxonomy" id="179637"/>
    <lineage>
        <taxon>Archaea</taxon>
        <taxon>Methanobacteriati</taxon>
        <taxon>Methanobacteriota</taxon>
        <taxon>Stenosarchaea group</taxon>
        <taxon>Halobacteria</taxon>
        <taxon>Halobacteriales</taxon>
        <taxon>Halococcaceae</taxon>
        <taxon>Halococcus</taxon>
    </lineage>
</organism>
<name>A0AAV3SLE4_HALDO</name>
<reference evidence="1" key="1">
    <citation type="journal article" date="2014" name="Int. J. Syst. Evol. Microbiol.">
        <title>Complete genome sequence of Corynebacterium casei LMG S-19264T (=DSM 44701T), isolated from a smear-ripened cheese.</title>
        <authorList>
            <consortium name="US DOE Joint Genome Institute (JGI-PGF)"/>
            <person name="Walter F."/>
            <person name="Albersmeier A."/>
            <person name="Kalinowski J."/>
            <person name="Ruckert C."/>
        </authorList>
    </citation>
    <scope>NUCLEOTIDE SEQUENCE</scope>
    <source>
        <strain evidence="1">JCM 12289</strain>
    </source>
</reference>